<feature type="compositionally biased region" description="Acidic residues" evidence="1">
    <location>
        <begin position="327"/>
        <end position="355"/>
    </location>
</feature>
<feature type="region of interest" description="Disordered" evidence="1">
    <location>
        <begin position="383"/>
        <end position="416"/>
    </location>
</feature>
<protein>
    <submittedName>
        <fullName evidence="2">Uncharacterized protein</fullName>
    </submittedName>
</protein>
<dbReference type="Proteomes" id="UP001530315">
    <property type="component" value="Unassembled WGS sequence"/>
</dbReference>
<proteinExistence type="predicted"/>
<sequence length="416" mass="46107">MTSYRPILPVSAMGAIYRAIAASGEERAGRSSGVGGTSIVGDASDILPVDHVVIKSVAVRGALGPLTVWVTKDENLNGEISMSKKHWTKIYERTHPPSFVGYRELDLSSNPVVLRPGQVKGIYVHSTRRGDEAIVYDNKEKSKTHDDSFITVLPGRAHVSERAFGSVPIWGCAWRDNREFVGQVRRAFIKYGACYRLWNPSEHLSFGGNFRCAARSLFMCQRRLESPFAKLPDDCIYYILNMMRWDWVNDTGADMMRDKKNARRLRRRQMIADAEAELRESDARMAEEARRREMIADVEDALREPDARMAEDAESNVVPDDHVVLGVDEDGDDDDDDDDDDEMEEDSASDSDDADTGSLDSAESDEYAWGDHVSSVNAFVYNDDDSLSDESDVGGGAGTGVGSTMRSAMATSATFI</sequence>
<accession>A0ABD3MSR6</accession>
<keyword evidence="3" id="KW-1185">Reference proteome</keyword>
<evidence type="ECO:0000256" key="1">
    <source>
        <dbReference type="SAM" id="MobiDB-lite"/>
    </source>
</evidence>
<evidence type="ECO:0000313" key="3">
    <source>
        <dbReference type="Proteomes" id="UP001530315"/>
    </source>
</evidence>
<evidence type="ECO:0000313" key="2">
    <source>
        <dbReference type="EMBL" id="KAL3765277.1"/>
    </source>
</evidence>
<dbReference type="AlphaFoldDB" id="A0ABD3MSR6"/>
<comment type="caution">
    <text evidence="2">The sequence shown here is derived from an EMBL/GenBank/DDBJ whole genome shotgun (WGS) entry which is preliminary data.</text>
</comment>
<feature type="compositionally biased region" description="Acidic residues" evidence="1">
    <location>
        <begin position="383"/>
        <end position="392"/>
    </location>
</feature>
<organism evidence="2 3">
    <name type="scientific">Stephanodiscus triporus</name>
    <dbReference type="NCBI Taxonomy" id="2934178"/>
    <lineage>
        <taxon>Eukaryota</taxon>
        <taxon>Sar</taxon>
        <taxon>Stramenopiles</taxon>
        <taxon>Ochrophyta</taxon>
        <taxon>Bacillariophyta</taxon>
        <taxon>Coscinodiscophyceae</taxon>
        <taxon>Thalassiosirophycidae</taxon>
        <taxon>Stephanodiscales</taxon>
        <taxon>Stephanodiscaceae</taxon>
        <taxon>Stephanodiscus</taxon>
    </lineage>
</organism>
<feature type="compositionally biased region" description="Polar residues" evidence="1">
    <location>
        <begin position="404"/>
        <end position="416"/>
    </location>
</feature>
<gene>
    <name evidence="2" type="ORF">ACHAW5_000278</name>
</gene>
<name>A0ABD3MSR6_9STRA</name>
<reference evidence="2 3" key="1">
    <citation type="submission" date="2024-10" db="EMBL/GenBank/DDBJ databases">
        <title>Updated reference genomes for cyclostephanoid diatoms.</title>
        <authorList>
            <person name="Roberts W.R."/>
            <person name="Alverson A.J."/>
        </authorList>
    </citation>
    <scope>NUCLEOTIDE SEQUENCE [LARGE SCALE GENOMIC DNA]</scope>
    <source>
        <strain evidence="2 3">AJA276-08</strain>
    </source>
</reference>
<dbReference type="EMBL" id="JALLAZ020001755">
    <property type="protein sequence ID" value="KAL3765277.1"/>
    <property type="molecule type" value="Genomic_DNA"/>
</dbReference>
<feature type="region of interest" description="Disordered" evidence="1">
    <location>
        <begin position="308"/>
        <end position="371"/>
    </location>
</feature>